<dbReference type="SUPFAM" id="SSF47226">
    <property type="entry name" value="Histidine-containing phosphotransfer domain, HPT domain"/>
    <property type="match status" value="1"/>
</dbReference>
<feature type="coiled-coil region" evidence="16">
    <location>
        <begin position="4"/>
        <end position="45"/>
    </location>
</feature>
<dbReference type="GO" id="GO:0005524">
    <property type="term" value="F:ATP binding"/>
    <property type="evidence" value="ECO:0007669"/>
    <property type="project" value="UniProtKB-KW"/>
</dbReference>
<dbReference type="Gene3D" id="3.30.565.10">
    <property type="entry name" value="Histidine kinase-like ATPase, C-terminal domain"/>
    <property type="match status" value="1"/>
</dbReference>
<dbReference type="CDD" id="cd17546">
    <property type="entry name" value="REC_hyHK_CKI1_RcsC-like"/>
    <property type="match status" value="1"/>
</dbReference>
<dbReference type="InterPro" id="IPR011006">
    <property type="entry name" value="CheY-like_superfamily"/>
</dbReference>
<dbReference type="Pfam" id="PF02518">
    <property type="entry name" value="HATPase_c"/>
    <property type="match status" value="1"/>
</dbReference>
<dbReference type="PROSITE" id="PS50109">
    <property type="entry name" value="HIS_KIN"/>
    <property type="match status" value="1"/>
</dbReference>
<proteinExistence type="predicted"/>
<evidence type="ECO:0000256" key="4">
    <source>
        <dbReference type="ARBA" id="ARBA00022475"/>
    </source>
</evidence>
<evidence type="ECO:0000256" key="14">
    <source>
        <dbReference type="PROSITE-ProRule" id="PRU00110"/>
    </source>
</evidence>
<evidence type="ECO:0000256" key="2">
    <source>
        <dbReference type="ARBA" id="ARBA00004651"/>
    </source>
</evidence>
<evidence type="ECO:0000256" key="16">
    <source>
        <dbReference type="SAM" id="Coils"/>
    </source>
</evidence>
<evidence type="ECO:0000256" key="9">
    <source>
        <dbReference type="ARBA" id="ARBA00022777"/>
    </source>
</evidence>
<evidence type="ECO:0000256" key="5">
    <source>
        <dbReference type="ARBA" id="ARBA00022553"/>
    </source>
</evidence>
<feature type="domain" description="HPt" evidence="19">
    <location>
        <begin position="468"/>
        <end position="562"/>
    </location>
</feature>
<dbReference type="GO" id="GO:0000155">
    <property type="term" value="F:phosphorelay sensor kinase activity"/>
    <property type="evidence" value="ECO:0007669"/>
    <property type="project" value="InterPro"/>
</dbReference>
<keyword evidence="16" id="KW-0175">Coiled coil</keyword>
<dbReference type="Gene3D" id="1.20.120.160">
    <property type="entry name" value="HPT domain"/>
    <property type="match status" value="1"/>
</dbReference>
<dbReference type="Pfam" id="PF00512">
    <property type="entry name" value="HisKA"/>
    <property type="match status" value="1"/>
</dbReference>
<dbReference type="Gene3D" id="1.10.287.130">
    <property type="match status" value="1"/>
</dbReference>
<organism evidence="20 21">
    <name type="scientific">Paenibacillus aurantius</name>
    <dbReference type="NCBI Taxonomy" id="2918900"/>
    <lineage>
        <taxon>Bacteria</taxon>
        <taxon>Bacillati</taxon>
        <taxon>Bacillota</taxon>
        <taxon>Bacilli</taxon>
        <taxon>Bacillales</taxon>
        <taxon>Paenibacillaceae</taxon>
        <taxon>Paenibacillus</taxon>
    </lineage>
</organism>
<dbReference type="PANTHER" id="PTHR45339:SF1">
    <property type="entry name" value="HYBRID SIGNAL TRANSDUCTION HISTIDINE KINASE J"/>
    <property type="match status" value="1"/>
</dbReference>
<dbReference type="AlphaFoldDB" id="A0AA96LAK8"/>
<evidence type="ECO:0000256" key="13">
    <source>
        <dbReference type="ARBA" id="ARBA00023136"/>
    </source>
</evidence>
<evidence type="ECO:0000259" key="19">
    <source>
        <dbReference type="PROSITE" id="PS50894"/>
    </source>
</evidence>
<dbReference type="CDD" id="cd00082">
    <property type="entry name" value="HisKA"/>
    <property type="match status" value="1"/>
</dbReference>
<keyword evidence="9 20" id="KW-0418">Kinase</keyword>
<dbReference type="Gene3D" id="3.40.50.2300">
    <property type="match status" value="1"/>
</dbReference>
<dbReference type="InterPro" id="IPR005467">
    <property type="entry name" value="His_kinase_dom"/>
</dbReference>
<comment type="subcellular location">
    <subcellularLocation>
        <location evidence="2">Cell membrane</location>
        <topology evidence="2">Multi-pass membrane protein</topology>
    </subcellularLocation>
</comment>
<name>A0AA96LAK8_9BACL</name>
<dbReference type="InterPro" id="IPR036641">
    <property type="entry name" value="HPT_dom_sf"/>
</dbReference>
<evidence type="ECO:0000256" key="1">
    <source>
        <dbReference type="ARBA" id="ARBA00000085"/>
    </source>
</evidence>
<comment type="catalytic activity">
    <reaction evidence="1">
        <text>ATP + protein L-histidine = ADP + protein N-phospho-L-histidine.</text>
        <dbReference type="EC" id="2.7.13.3"/>
    </reaction>
</comment>
<keyword evidence="5 15" id="KW-0597">Phosphoprotein</keyword>
<keyword evidence="21" id="KW-1185">Reference proteome</keyword>
<evidence type="ECO:0000256" key="6">
    <source>
        <dbReference type="ARBA" id="ARBA00022679"/>
    </source>
</evidence>
<protein>
    <recommendedName>
        <fullName evidence="3">histidine kinase</fullName>
        <ecNumber evidence="3">2.7.13.3</ecNumber>
    </recommendedName>
</protein>
<feature type="domain" description="Response regulatory" evidence="18">
    <location>
        <begin position="323"/>
        <end position="443"/>
    </location>
</feature>
<dbReference type="GO" id="GO:0005886">
    <property type="term" value="C:plasma membrane"/>
    <property type="evidence" value="ECO:0007669"/>
    <property type="project" value="UniProtKB-SubCell"/>
</dbReference>
<evidence type="ECO:0000256" key="8">
    <source>
        <dbReference type="ARBA" id="ARBA00022741"/>
    </source>
</evidence>
<dbReference type="RefSeq" id="WP_315603861.1">
    <property type="nucleotide sequence ID" value="NZ_CP130318.1"/>
</dbReference>
<dbReference type="SMART" id="SM00448">
    <property type="entry name" value="REC"/>
    <property type="match status" value="1"/>
</dbReference>
<evidence type="ECO:0000256" key="15">
    <source>
        <dbReference type="PROSITE-ProRule" id="PRU00169"/>
    </source>
</evidence>
<dbReference type="InterPro" id="IPR003661">
    <property type="entry name" value="HisK_dim/P_dom"/>
</dbReference>
<evidence type="ECO:0000256" key="11">
    <source>
        <dbReference type="ARBA" id="ARBA00022989"/>
    </source>
</evidence>
<dbReference type="Proteomes" id="UP001305702">
    <property type="component" value="Chromosome"/>
</dbReference>
<evidence type="ECO:0000256" key="12">
    <source>
        <dbReference type="ARBA" id="ARBA00023012"/>
    </source>
</evidence>
<keyword evidence="12" id="KW-0902">Two-component regulatory system</keyword>
<keyword evidence="11" id="KW-1133">Transmembrane helix</keyword>
<keyword evidence="7" id="KW-0812">Transmembrane</keyword>
<dbReference type="InterPro" id="IPR001789">
    <property type="entry name" value="Sig_transdc_resp-reg_receiver"/>
</dbReference>
<keyword evidence="6" id="KW-0808">Transferase</keyword>
<dbReference type="InterPro" id="IPR003594">
    <property type="entry name" value="HATPase_dom"/>
</dbReference>
<keyword evidence="13" id="KW-0472">Membrane</keyword>
<accession>A0AA96LAK8</accession>
<evidence type="ECO:0000256" key="10">
    <source>
        <dbReference type="ARBA" id="ARBA00022840"/>
    </source>
</evidence>
<keyword evidence="8" id="KW-0547">Nucleotide-binding</keyword>
<gene>
    <name evidence="20" type="ORF">MJA45_21040</name>
</gene>
<dbReference type="EC" id="2.7.13.3" evidence="3"/>
<dbReference type="InterPro" id="IPR036890">
    <property type="entry name" value="HATPase_C_sf"/>
</dbReference>
<sequence>MESHAEWHSEIAKLRETVRQLSDRVIRFQEQEDRLLSELSEMNNELITVQRMLAKTNLDLKKSQKKAVEAELAKGSFLSMMSHEVRSPMNGILGMTELLMHAELHAEHRKKVMLIEESAKLLLTIVNDILDITKIETGEVKLNEEPFDLRKLLHHMVELMKPNAASRTILLPVWDSRIHPILIGDAVRIRQILLNVIIHSTRLSGSGTLTVRALLERAEKGKQAIRIEVSEPAGERRPLPAPSGQEGSHLGVRIASRLLQLMGGSLNVHGEDGKGPLVSFQLTLPEARAEGSRTGLYGEGPEEASPFALRLTEWFDEETRSLPILLAVDNAINRQVVHMQLTRMGFSQVDVVQDGESAVQRYARRTYSLIVMDHLLPTAHGLEPAKLIREESARRKQPPAPMVCISANPGPDFTAHYRESGFDDCMALPITLEQLEAMLLRWLPAEGPAPSRVLSLPIIQDLKKLDESGVLLRSLLNQFKQMAPGLMDRMKHSVRDKDAAELQKTAYMLKSSALGLGLVSLSATFSQLESMGVAGVVTPEAEALLAGLWEDYEAACRALEQYL</sequence>
<keyword evidence="10" id="KW-0067">ATP-binding</keyword>
<evidence type="ECO:0000256" key="7">
    <source>
        <dbReference type="ARBA" id="ARBA00022692"/>
    </source>
</evidence>
<dbReference type="SUPFAM" id="SSF55874">
    <property type="entry name" value="ATPase domain of HSP90 chaperone/DNA topoisomerase II/histidine kinase"/>
    <property type="match status" value="1"/>
</dbReference>
<dbReference type="PROSITE" id="PS50894">
    <property type="entry name" value="HPT"/>
    <property type="match status" value="1"/>
</dbReference>
<dbReference type="Pfam" id="PF00072">
    <property type="entry name" value="Response_reg"/>
    <property type="match status" value="1"/>
</dbReference>
<dbReference type="SUPFAM" id="SSF47384">
    <property type="entry name" value="Homodimeric domain of signal transducing histidine kinase"/>
    <property type="match status" value="1"/>
</dbReference>
<evidence type="ECO:0000313" key="21">
    <source>
        <dbReference type="Proteomes" id="UP001305702"/>
    </source>
</evidence>
<feature type="modified residue" description="4-aspartylphosphate" evidence="15">
    <location>
        <position position="373"/>
    </location>
</feature>
<evidence type="ECO:0000313" key="20">
    <source>
        <dbReference type="EMBL" id="WNQ10087.1"/>
    </source>
</evidence>
<dbReference type="PROSITE" id="PS50110">
    <property type="entry name" value="RESPONSE_REGULATORY"/>
    <property type="match status" value="1"/>
</dbReference>
<keyword evidence="4" id="KW-1003">Cell membrane</keyword>
<dbReference type="KEGG" id="paun:MJA45_21040"/>
<dbReference type="EMBL" id="CP130318">
    <property type="protein sequence ID" value="WNQ10087.1"/>
    <property type="molecule type" value="Genomic_DNA"/>
</dbReference>
<dbReference type="SMART" id="SM00388">
    <property type="entry name" value="HisKA"/>
    <property type="match status" value="1"/>
</dbReference>
<dbReference type="SMART" id="SM00387">
    <property type="entry name" value="HATPase_c"/>
    <property type="match status" value="1"/>
</dbReference>
<evidence type="ECO:0000259" key="17">
    <source>
        <dbReference type="PROSITE" id="PS50109"/>
    </source>
</evidence>
<reference evidence="20 21" key="1">
    <citation type="submission" date="2022-02" db="EMBL/GenBank/DDBJ databases">
        <title>Paenibacillus sp. MBLB1776 Whole Genome Shotgun Sequencing.</title>
        <authorList>
            <person name="Hwang C.Y."/>
            <person name="Cho E.-S."/>
            <person name="Seo M.-J."/>
        </authorList>
    </citation>
    <scope>NUCLEOTIDE SEQUENCE [LARGE SCALE GENOMIC DNA]</scope>
    <source>
        <strain evidence="20 21">MBLB1776</strain>
    </source>
</reference>
<dbReference type="InterPro" id="IPR008207">
    <property type="entry name" value="Sig_transdc_His_kin_Hpt_dom"/>
</dbReference>
<feature type="domain" description="Histidine kinase" evidence="17">
    <location>
        <begin position="80"/>
        <end position="286"/>
    </location>
</feature>
<comment type="caution">
    <text evidence="14">Lacks conserved residue(s) required for the propagation of feature annotation.</text>
</comment>
<dbReference type="InterPro" id="IPR036097">
    <property type="entry name" value="HisK_dim/P_sf"/>
</dbReference>
<dbReference type="SUPFAM" id="SSF52172">
    <property type="entry name" value="CheY-like"/>
    <property type="match status" value="1"/>
</dbReference>
<dbReference type="PANTHER" id="PTHR45339">
    <property type="entry name" value="HYBRID SIGNAL TRANSDUCTION HISTIDINE KINASE J"/>
    <property type="match status" value="1"/>
</dbReference>
<evidence type="ECO:0000259" key="18">
    <source>
        <dbReference type="PROSITE" id="PS50110"/>
    </source>
</evidence>
<evidence type="ECO:0000256" key="3">
    <source>
        <dbReference type="ARBA" id="ARBA00012438"/>
    </source>
</evidence>